<dbReference type="UniPathway" id="UPA00074">
    <property type="reaction ID" value="UER00128"/>
</dbReference>
<evidence type="ECO:0000313" key="8">
    <source>
        <dbReference type="Proteomes" id="UP000551878"/>
    </source>
</evidence>
<dbReference type="EC" id="6.3.5.3" evidence="6"/>
<dbReference type="PANTHER" id="PTHR34696">
    <property type="entry name" value="PHOSPHORIBOSYLFORMYLGLYCINAMIDINE SYNTHASE SUBUNIT PURS"/>
    <property type="match status" value="1"/>
</dbReference>
<dbReference type="Gene3D" id="3.30.1280.10">
    <property type="entry name" value="Phosphoribosylformylglycinamidine synthase subunit PurS"/>
    <property type="match status" value="1"/>
</dbReference>
<dbReference type="GO" id="GO:0004642">
    <property type="term" value="F:phosphoribosylformylglycinamidine synthase activity"/>
    <property type="evidence" value="ECO:0007669"/>
    <property type="project" value="UniProtKB-UniRule"/>
</dbReference>
<dbReference type="Pfam" id="PF02700">
    <property type="entry name" value="PurS"/>
    <property type="match status" value="1"/>
</dbReference>
<dbReference type="NCBIfam" id="NF004630">
    <property type="entry name" value="PRK05974.1"/>
    <property type="match status" value="1"/>
</dbReference>
<comment type="subunit">
    <text evidence="6">Part of the FGAM synthase complex composed of 1 PurL, 1 PurQ and 2 PurS subunits.</text>
</comment>
<proteinExistence type="inferred from homology"/>
<comment type="similarity">
    <text evidence="6">Belongs to the PurS family.</text>
</comment>
<dbReference type="InterPro" id="IPR036604">
    <property type="entry name" value="PurS-like_sf"/>
</dbReference>
<dbReference type="HAMAP" id="MF_01926">
    <property type="entry name" value="PurS"/>
    <property type="match status" value="1"/>
</dbReference>
<name>A0A840QMJ2_9BACI</name>
<accession>A0A840QMJ2</accession>
<dbReference type="PANTHER" id="PTHR34696:SF1">
    <property type="entry name" value="PHOSPHORIBOSYLFORMYLGLYCINAMIDINE SYNTHASE SUBUNIT PURS"/>
    <property type="match status" value="1"/>
</dbReference>
<evidence type="ECO:0000256" key="3">
    <source>
        <dbReference type="ARBA" id="ARBA00022741"/>
    </source>
</evidence>
<reference evidence="7 8" key="1">
    <citation type="submission" date="2020-08" db="EMBL/GenBank/DDBJ databases">
        <title>Genomic Encyclopedia of Type Strains, Phase IV (KMG-IV): sequencing the most valuable type-strain genomes for metagenomic binning, comparative biology and taxonomic classification.</title>
        <authorList>
            <person name="Goeker M."/>
        </authorList>
    </citation>
    <scope>NUCLEOTIDE SEQUENCE [LARGE SCALE GENOMIC DNA]</scope>
    <source>
        <strain evidence="7 8">DSM 24696</strain>
    </source>
</reference>
<evidence type="ECO:0000313" key="7">
    <source>
        <dbReference type="EMBL" id="MBB5172563.1"/>
    </source>
</evidence>
<evidence type="ECO:0000256" key="6">
    <source>
        <dbReference type="HAMAP-Rule" id="MF_01926"/>
    </source>
</evidence>
<keyword evidence="1 6" id="KW-0963">Cytoplasm</keyword>
<comment type="caution">
    <text evidence="7">The sequence shown here is derived from an EMBL/GenBank/DDBJ whole genome shotgun (WGS) entry which is preliminary data.</text>
</comment>
<protein>
    <recommendedName>
        <fullName evidence="6">Phosphoribosylformylglycinamidine synthase subunit PurS</fullName>
        <shortName evidence="6">FGAM synthase</shortName>
        <ecNumber evidence="6">6.3.5.3</ecNumber>
    </recommendedName>
    <alternativeName>
        <fullName evidence="6">Formylglycinamide ribonucleotide amidotransferase subunit III</fullName>
        <shortName evidence="6">FGAR amidotransferase III</shortName>
        <shortName evidence="6">FGAR-AT III</shortName>
    </alternativeName>
    <alternativeName>
        <fullName evidence="6">Phosphoribosylformylglycinamidine synthase subunit III</fullName>
    </alternativeName>
</protein>
<dbReference type="GO" id="GO:0005524">
    <property type="term" value="F:ATP binding"/>
    <property type="evidence" value="ECO:0007669"/>
    <property type="project" value="UniProtKB-UniRule"/>
</dbReference>
<dbReference type="SUPFAM" id="SSF82697">
    <property type="entry name" value="PurS-like"/>
    <property type="match status" value="1"/>
</dbReference>
<gene>
    <name evidence="6" type="primary">purS</name>
    <name evidence="7" type="ORF">HNQ41_000707</name>
</gene>
<evidence type="ECO:0000256" key="1">
    <source>
        <dbReference type="ARBA" id="ARBA00022490"/>
    </source>
</evidence>
<keyword evidence="8" id="KW-1185">Reference proteome</keyword>
<evidence type="ECO:0000256" key="5">
    <source>
        <dbReference type="ARBA" id="ARBA00022840"/>
    </source>
</evidence>
<comment type="subcellular location">
    <subcellularLocation>
        <location evidence="6">Cytoplasm</location>
    </subcellularLocation>
</comment>
<keyword evidence="5 6" id="KW-0067">ATP-binding</keyword>
<dbReference type="NCBIfam" id="TIGR00302">
    <property type="entry name" value="phosphoribosylformylglycinamidine synthase subunit PurS"/>
    <property type="match status" value="1"/>
</dbReference>
<comment type="catalytic activity">
    <reaction evidence="6">
        <text>N(2)-formyl-N(1)-(5-phospho-beta-D-ribosyl)glycinamide + L-glutamine + ATP + H2O = 2-formamido-N(1)-(5-O-phospho-beta-D-ribosyl)acetamidine + L-glutamate + ADP + phosphate + H(+)</text>
        <dbReference type="Rhea" id="RHEA:17129"/>
        <dbReference type="ChEBI" id="CHEBI:15377"/>
        <dbReference type="ChEBI" id="CHEBI:15378"/>
        <dbReference type="ChEBI" id="CHEBI:29985"/>
        <dbReference type="ChEBI" id="CHEBI:30616"/>
        <dbReference type="ChEBI" id="CHEBI:43474"/>
        <dbReference type="ChEBI" id="CHEBI:58359"/>
        <dbReference type="ChEBI" id="CHEBI:147286"/>
        <dbReference type="ChEBI" id="CHEBI:147287"/>
        <dbReference type="ChEBI" id="CHEBI:456216"/>
        <dbReference type="EC" id="6.3.5.3"/>
    </reaction>
</comment>
<evidence type="ECO:0000256" key="2">
    <source>
        <dbReference type="ARBA" id="ARBA00022598"/>
    </source>
</evidence>
<dbReference type="Proteomes" id="UP000551878">
    <property type="component" value="Unassembled WGS sequence"/>
</dbReference>
<organism evidence="7 8">
    <name type="scientific">Texcoconibacillus texcoconensis</name>
    <dbReference type="NCBI Taxonomy" id="1095777"/>
    <lineage>
        <taxon>Bacteria</taxon>
        <taxon>Bacillati</taxon>
        <taxon>Bacillota</taxon>
        <taxon>Bacilli</taxon>
        <taxon>Bacillales</taxon>
        <taxon>Bacillaceae</taxon>
        <taxon>Texcoconibacillus</taxon>
    </lineage>
</organism>
<dbReference type="GO" id="GO:0005737">
    <property type="term" value="C:cytoplasm"/>
    <property type="evidence" value="ECO:0007669"/>
    <property type="project" value="UniProtKB-SubCell"/>
</dbReference>
<dbReference type="GO" id="GO:0006189">
    <property type="term" value="P:'de novo' IMP biosynthetic process"/>
    <property type="evidence" value="ECO:0007669"/>
    <property type="project" value="UniProtKB-UniRule"/>
</dbReference>
<keyword evidence="3 6" id="KW-0547">Nucleotide-binding</keyword>
<comment type="function">
    <text evidence="6">Part of the phosphoribosylformylglycinamidine synthase complex involved in the purines biosynthetic pathway. Catalyzes the ATP-dependent conversion of formylglycinamide ribonucleotide (FGAR) and glutamine to yield formylglycinamidine ribonucleotide (FGAM) and glutamate. The FGAM synthase complex is composed of three subunits. PurQ produces an ammonia molecule by converting glutamine to glutamate. PurL transfers the ammonia molecule to FGAR to form FGAM in an ATP-dependent manner. PurS interacts with PurQ and PurL and is thought to assist in the transfer of the ammonia molecule from PurQ to PurL.</text>
</comment>
<comment type="pathway">
    <text evidence="6">Purine metabolism; IMP biosynthesis via de novo pathway; 5-amino-1-(5-phospho-D-ribosyl)imidazole from N(2)-formyl-N(1)-(5-phospho-D-ribosyl)glycinamide: step 1/2.</text>
</comment>
<sequence length="86" mass="9597">MITVQVYVSLKQGVLDPQGSAVKQSLNTLGFSEVEDVRIGKHLTLTIDAEEGEVDIEERVKQMCEKLLANPVIEDYEFTIEEVVTS</sequence>
<dbReference type="AlphaFoldDB" id="A0A840QMJ2"/>
<keyword evidence="4 6" id="KW-0658">Purine biosynthesis</keyword>
<dbReference type="RefSeq" id="WP_184663013.1">
    <property type="nucleotide sequence ID" value="NZ_JACHHB010000002.1"/>
</dbReference>
<evidence type="ECO:0000256" key="4">
    <source>
        <dbReference type="ARBA" id="ARBA00022755"/>
    </source>
</evidence>
<dbReference type="InterPro" id="IPR003850">
    <property type="entry name" value="PurS"/>
</dbReference>
<keyword evidence="2 6" id="KW-0436">Ligase</keyword>
<dbReference type="EMBL" id="JACHHB010000002">
    <property type="protein sequence ID" value="MBB5172563.1"/>
    <property type="molecule type" value="Genomic_DNA"/>
</dbReference>